<dbReference type="EMBL" id="PSQE01000003">
    <property type="protein sequence ID" value="RHN70254.1"/>
    <property type="molecule type" value="Genomic_DNA"/>
</dbReference>
<evidence type="ECO:0000313" key="1">
    <source>
        <dbReference type="EMBL" id="RHN70254.1"/>
    </source>
</evidence>
<sequence length="41" mass="4684">MVQHVELGFQLSHCTWSKAVRQYCIITRGSGVVLRSTFCIQ</sequence>
<dbReference type="Proteomes" id="UP000265566">
    <property type="component" value="Chromosome 3"/>
</dbReference>
<evidence type="ECO:0000313" key="2">
    <source>
        <dbReference type="Proteomes" id="UP000265566"/>
    </source>
</evidence>
<gene>
    <name evidence="1" type="ORF">MtrunA17_Chr3g0133561</name>
</gene>
<reference evidence="2" key="1">
    <citation type="journal article" date="2018" name="Nat. Plants">
        <title>Whole-genome landscape of Medicago truncatula symbiotic genes.</title>
        <authorList>
            <person name="Pecrix Y."/>
            <person name="Staton S.E."/>
            <person name="Sallet E."/>
            <person name="Lelandais-Briere C."/>
            <person name="Moreau S."/>
            <person name="Carrere S."/>
            <person name="Blein T."/>
            <person name="Jardinaud M.F."/>
            <person name="Latrasse D."/>
            <person name="Zouine M."/>
            <person name="Zahm M."/>
            <person name="Kreplak J."/>
            <person name="Mayjonade B."/>
            <person name="Satge C."/>
            <person name="Perez M."/>
            <person name="Cauet S."/>
            <person name="Marande W."/>
            <person name="Chantry-Darmon C."/>
            <person name="Lopez-Roques C."/>
            <person name="Bouchez O."/>
            <person name="Berard A."/>
            <person name="Debelle F."/>
            <person name="Munos S."/>
            <person name="Bendahmane A."/>
            <person name="Berges H."/>
            <person name="Niebel A."/>
            <person name="Buitink J."/>
            <person name="Frugier F."/>
            <person name="Benhamed M."/>
            <person name="Crespi M."/>
            <person name="Gouzy J."/>
            <person name="Gamas P."/>
        </authorList>
    </citation>
    <scope>NUCLEOTIDE SEQUENCE [LARGE SCALE GENOMIC DNA]</scope>
    <source>
        <strain evidence="2">cv. Jemalong A17</strain>
    </source>
</reference>
<organism evidence="1 2">
    <name type="scientific">Medicago truncatula</name>
    <name type="common">Barrel medic</name>
    <name type="synonym">Medicago tribuloides</name>
    <dbReference type="NCBI Taxonomy" id="3880"/>
    <lineage>
        <taxon>Eukaryota</taxon>
        <taxon>Viridiplantae</taxon>
        <taxon>Streptophyta</taxon>
        <taxon>Embryophyta</taxon>
        <taxon>Tracheophyta</taxon>
        <taxon>Spermatophyta</taxon>
        <taxon>Magnoliopsida</taxon>
        <taxon>eudicotyledons</taxon>
        <taxon>Gunneridae</taxon>
        <taxon>Pentapetalae</taxon>
        <taxon>rosids</taxon>
        <taxon>fabids</taxon>
        <taxon>Fabales</taxon>
        <taxon>Fabaceae</taxon>
        <taxon>Papilionoideae</taxon>
        <taxon>50 kb inversion clade</taxon>
        <taxon>NPAAA clade</taxon>
        <taxon>Hologalegina</taxon>
        <taxon>IRL clade</taxon>
        <taxon>Trifolieae</taxon>
        <taxon>Medicago</taxon>
    </lineage>
</organism>
<protein>
    <submittedName>
        <fullName evidence="1">Uncharacterized protein</fullName>
    </submittedName>
</protein>
<dbReference type="Gramene" id="rna18815">
    <property type="protein sequence ID" value="RHN70254.1"/>
    <property type="gene ID" value="gene18815"/>
</dbReference>
<proteinExistence type="predicted"/>
<dbReference type="AlphaFoldDB" id="A0A396J0N5"/>
<name>A0A396J0N5_MEDTR</name>
<comment type="caution">
    <text evidence="1">The sequence shown here is derived from an EMBL/GenBank/DDBJ whole genome shotgun (WGS) entry which is preliminary data.</text>
</comment>
<accession>A0A396J0N5</accession>